<dbReference type="CDD" id="cd04496">
    <property type="entry name" value="SSB_OBF"/>
    <property type="match status" value="1"/>
</dbReference>
<dbReference type="Pfam" id="PF00436">
    <property type="entry name" value="SSB"/>
    <property type="match status" value="1"/>
</dbReference>
<dbReference type="GO" id="GO:0006260">
    <property type="term" value="P:DNA replication"/>
    <property type="evidence" value="ECO:0007669"/>
    <property type="project" value="InterPro"/>
</dbReference>
<keyword evidence="1 2" id="KW-0238">DNA-binding</keyword>
<proteinExistence type="inferred from homology"/>
<evidence type="ECO:0000256" key="4">
    <source>
        <dbReference type="SAM" id="MobiDB-lite"/>
    </source>
</evidence>
<dbReference type="OrthoDB" id="9809878at2"/>
<organism evidence="5 6">
    <name type="scientific">Spirochaeta africana (strain ATCC 700263 / DSM 8902 / Z-7692)</name>
    <dbReference type="NCBI Taxonomy" id="889378"/>
    <lineage>
        <taxon>Bacteria</taxon>
        <taxon>Pseudomonadati</taxon>
        <taxon>Spirochaetota</taxon>
        <taxon>Spirochaetia</taxon>
        <taxon>Spirochaetales</taxon>
        <taxon>Spirochaetaceae</taxon>
        <taxon>Spirochaeta</taxon>
    </lineage>
</organism>
<dbReference type="RefSeq" id="WP_014455629.1">
    <property type="nucleotide sequence ID" value="NC_017098.1"/>
</dbReference>
<dbReference type="PANTHER" id="PTHR10302">
    <property type="entry name" value="SINGLE-STRANDED DNA-BINDING PROTEIN"/>
    <property type="match status" value="1"/>
</dbReference>
<dbReference type="SUPFAM" id="SSF50249">
    <property type="entry name" value="Nucleic acid-binding proteins"/>
    <property type="match status" value="1"/>
</dbReference>
<dbReference type="PROSITE" id="PS50935">
    <property type="entry name" value="SSB"/>
    <property type="match status" value="1"/>
</dbReference>
<dbReference type="PATRIC" id="fig|889378.3.peg.1576"/>
<sequence length="142" mass="15601">MAQDINVVVLVGRLTRDAELRITSSGLAICKFPLAVNRRKKQGEEYVDQGEFFNMVLMGRYAEIMHPYLKKGKKVGIEGEMRQNRWQDEAGKNHSRVEVQVNKLNLLGDPRGGSHDATDSGPAAPPPAGSYAGGGFDDDVPF</sequence>
<dbReference type="Gene3D" id="2.40.50.140">
    <property type="entry name" value="Nucleic acid-binding proteins"/>
    <property type="match status" value="1"/>
</dbReference>
<gene>
    <name evidence="5" type="ordered locus">Spiaf_1587</name>
</gene>
<dbReference type="EMBL" id="CP003282">
    <property type="protein sequence ID" value="AFG37646.1"/>
    <property type="molecule type" value="Genomic_DNA"/>
</dbReference>
<dbReference type="KEGG" id="sfc:Spiaf_1587"/>
<keyword evidence="6" id="KW-1185">Reference proteome</keyword>
<dbReference type="NCBIfam" id="TIGR00621">
    <property type="entry name" value="ssb"/>
    <property type="match status" value="1"/>
</dbReference>
<comment type="subunit">
    <text evidence="2">Homotetramer.</text>
</comment>
<feature type="region of interest" description="Disordered" evidence="4">
    <location>
        <begin position="101"/>
        <end position="142"/>
    </location>
</feature>
<dbReference type="AlphaFoldDB" id="H9UJF3"/>
<dbReference type="HOGENOM" id="CLU_078758_6_0_12"/>
<dbReference type="PIRSF" id="PIRSF002070">
    <property type="entry name" value="SSB"/>
    <property type="match status" value="1"/>
</dbReference>
<dbReference type="GO" id="GO:0003697">
    <property type="term" value="F:single-stranded DNA binding"/>
    <property type="evidence" value="ECO:0007669"/>
    <property type="project" value="UniProtKB-UniRule"/>
</dbReference>
<accession>H9UJF3</accession>
<evidence type="ECO:0000256" key="2">
    <source>
        <dbReference type="HAMAP-Rule" id="MF_00984"/>
    </source>
</evidence>
<dbReference type="PANTHER" id="PTHR10302:SF0">
    <property type="entry name" value="SINGLE-STRANDED DNA-BINDING PROTEIN, MITOCHONDRIAL"/>
    <property type="match status" value="1"/>
</dbReference>
<evidence type="ECO:0000256" key="1">
    <source>
        <dbReference type="ARBA" id="ARBA00023125"/>
    </source>
</evidence>
<dbReference type="Proteomes" id="UP000007383">
    <property type="component" value="Chromosome"/>
</dbReference>
<comment type="caution">
    <text evidence="2">Lacks conserved residue(s) required for the propagation of feature annotation.</text>
</comment>
<evidence type="ECO:0000256" key="3">
    <source>
        <dbReference type="PIRNR" id="PIRNR002070"/>
    </source>
</evidence>
<dbReference type="eggNOG" id="COG0629">
    <property type="taxonomic scope" value="Bacteria"/>
</dbReference>
<reference evidence="6" key="1">
    <citation type="journal article" date="2013" name="Stand. Genomic Sci.">
        <title>Complete genome sequence of the halophilic bacterium Spirochaeta africana type strain (Z-7692(T)) from the alkaline Lake Magadi in the East African Rift.</title>
        <authorList>
            <person name="Liolos K."/>
            <person name="Abt B."/>
            <person name="Scheuner C."/>
            <person name="Teshima H."/>
            <person name="Held B."/>
            <person name="Lapidus A."/>
            <person name="Nolan M."/>
            <person name="Lucas S."/>
            <person name="Deshpande S."/>
            <person name="Cheng J.F."/>
            <person name="Tapia R."/>
            <person name="Goodwin L.A."/>
            <person name="Pitluck S."/>
            <person name="Pagani I."/>
            <person name="Ivanova N."/>
            <person name="Mavromatis K."/>
            <person name="Mikhailova N."/>
            <person name="Huntemann M."/>
            <person name="Pati A."/>
            <person name="Chen A."/>
            <person name="Palaniappan K."/>
            <person name="Land M."/>
            <person name="Rohde M."/>
            <person name="Tindall B.J."/>
            <person name="Detter J.C."/>
            <person name="Goker M."/>
            <person name="Bristow J."/>
            <person name="Eisen J.A."/>
            <person name="Markowitz V."/>
            <person name="Hugenholtz P."/>
            <person name="Woyke T."/>
            <person name="Klenk H.P."/>
            <person name="Kyrpides N.C."/>
        </authorList>
    </citation>
    <scope>NUCLEOTIDE SEQUENCE</scope>
    <source>
        <strain evidence="6">ATCC 700263 / DSM 8902 / Z-7692</strain>
    </source>
</reference>
<dbReference type="InterPro" id="IPR011344">
    <property type="entry name" value="ssDNA-bd"/>
</dbReference>
<dbReference type="STRING" id="889378.Spiaf_1587"/>
<evidence type="ECO:0000313" key="6">
    <source>
        <dbReference type="Proteomes" id="UP000007383"/>
    </source>
</evidence>
<dbReference type="InterPro" id="IPR000424">
    <property type="entry name" value="Primosome_PriB/ssb"/>
</dbReference>
<protein>
    <recommendedName>
        <fullName evidence="2 3">Single-stranded DNA-binding protein</fullName>
        <shortName evidence="2">SSB</shortName>
    </recommendedName>
</protein>
<name>H9UJF3_SPIAZ</name>
<dbReference type="InterPro" id="IPR012340">
    <property type="entry name" value="NA-bd_OB-fold"/>
</dbReference>
<dbReference type="GO" id="GO:0009295">
    <property type="term" value="C:nucleoid"/>
    <property type="evidence" value="ECO:0007669"/>
    <property type="project" value="TreeGrafter"/>
</dbReference>
<evidence type="ECO:0000313" key="5">
    <source>
        <dbReference type="EMBL" id="AFG37646.1"/>
    </source>
</evidence>
<dbReference type="HAMAP" id="MF_00984">
    <property type="entry name" value="SSB"/>
    <property type="match status" value="1"/>
</dbReference>